<evidence type="ECO:0000313" key="3">
    <source>
        <dbReference type="Proteomes" id="UP000278746"/>
    </source>
</evidence>
<keyword evidence="3" id="KW-1185">Reference proteome</keyword>
<feature type="signal peptide" evidence="1">
    <location>
        <begin position="1"/>
        <end position="20"/>
    </location>
</feature>
<dbReference type="OrthoDB" id="2887316at2"/>
<keyword evidence="1" id="KW-0732">Signal</keyword>
<dbReference type="PROSITE" id="PS51257">
    <property type="entry name" value="PROKAR_LIPOPROTEIN"/>
    <property type="match status" value="1"/>
</dbReference>
<dbReference type="Proteomes" id="UP000278746">
    <property type="component" value="Unassembled WGS sequence"/>
</dbReference>
<dbReference type="RefSeq" id="WP_122900946.1">
    <property type="nucleotide sequence ID" value="NZ_RHIB01000003.1"/>
</dbReference>
<dbReference type="EMBL" id="RHIB01000003">
    <property type="protein sequence ID" value="RNA66971.1"/>
    <property type="molecule type" value="Genomic_DNA"/>
</dbReference>
<evidence type="ECO:0000256" key="1">
    <source>
        <dbReference type="SAM" id="SignalP"/>
    </source>
</evidence>
<organism evidence="2 3">
    <name type="scientific">Alteribacter keqinensis</name>
    <dbReference type="NCBI Taxonomy" id="2483800"/>
    <lineage>
        <taxon>Bacteria</taxon>
        <taxon>Bacillati</taxon>
        <taxon>Bacillota</taxon>
        <taxon>Bacilli</taxon>
        <taxon>Bacillales</taxon>
        <taxon>Bacillaceae</taxon>
        <taxon>Alteribacter</taxon>
    </lineage>
</organism>
<reference evidence="2 3" key="1">
    <citation type="submission" date="2018-10" db="EMBL/GenBank/DDBJ databases">
        <title>Bacillus Keqinensis sp. nov., a moderately halophilic bacterium isolated from a saline-alkaline lake.</title>
        <authorList>
            <person name="Wang H."/>
        </authorList>
    </citation>
    <scope>NUCLEOTIDE SEQUENCE [LARGE SCALE GENOMIC DNA]</scope>
    <source>
        <strain evidence="2 3">KQ-3</strain>
    </source>
</reference>
<protein>
    <recommendedName>
        <fullName evidence="4">YgdI/YgdR family lipoprotein</fullName>
    </recommendedName>
</protein>
<proteinExistence type="predicted"/>
<gene>
    <name evidence="2" type="ORF">EBO34_17400</name>
</gene>
<evidence type="ECO:0008006" key="4">
    <source>
        <dbReference type="Google" id="ProtNLM"/>
    </source>
</evidence>
<dbReference type="AlphaFoldDB" id="A0A3M7TMY4"/>
<feature type="chain" id="PRO_5038377535" description="YgdI/YgdR family lipoprotein" evidence="1">
    <location>
        <begin position="21"/>
        <end position="67"/>
    </location>
</feature>
<sequence length="67" mass="7583">MKRIAVILCFVILTACSAGDENDDVQWGEYSDSAVQRLEYSNIDYEVKDGQIFIREKDVNKAQSCCS</sequence>
<evidence type="ECO:0000313" key="2">
    <source>
        <dbReference type="EMBL" id="RNA66971.1"/>
    </source>
</evidence>
<comment type="caution">
    <text evidence="2">The sequence shown here is derived from an EMBL/GenBank/DDBJ whole genome shotgun (WGS) entry which is preliminary data.</text>
</comment>
<name>A0A3M7TMY4_9BACI</name>
<accession>A0A3M7TMY4</accession>